<feature type="coiled-coil region" evidence="1">
    <location>
        <begin position="289"/>
        <end position="319"/>
    </location>
</feature>
<proteinExistence type="predicted"/>
<dbReference type="SUPFAM" id="SSF48452">
    <property type="entry name" value="TPR-like"/>
    <property type="match status" value="2"/>
</dbReference>
<reference evidence="3 4" key="1">
    <citation type="submission" date="2016-11" db="EMBL/GenBank/DDBJ databases">
        <title>Genome sequence and comparative genomic analysis of clinical strain Elizabethkingia meningoseptica 61421 PRCM.</title>
        <authorList>
            <person name="Wang M."/>
            <person name="Hu S."/>
            <person name="Cao L."/>
            <person name="Jiang T."/>
            <person name="Zhou Y."/>
            <person name="Ming D."/>
        </authorList>
    </citation>
    <scope>NUCLEOTIDE SEQUENCE [LARGE SCALE GENOMIC DNA]</scope>
    <source>
        <strain evidence="3 4">61421 PRCM</strain>
    </source>
</reference>
<dbReference type="Gene3D" id="1.25.40.10">
    <property type="entry name" value="Tetratricopeptide repeat domain"/>
    <property type="match status" value="2"/>
</dbReference>
<keyword evidence="4" id="KW-1185">Reference proteome</keyword>
<keyword evidence="2" id="KW-0472">Membrane</keyword>
<evidence type="ECO:0000313" key="4">
    <source>
        <dbReference type="Proteomes" id="UP000188947"/>
    </source>
</evidence>
<keyword evidence="2" id="KW-0812">Transmembrane</keyword>
<dbReference type="SMART" id="SM00028">
    <property type="entry name" value="TPR"/>
    <property type="match status" value="2"/>
</dbReference>
<evidence type="ECO:0008006" key="5">
    <source>
        <dbReference type="Google" id="ProtNLM"/>
    </source>
</evidence>
<name>A0A1V3U4Q8_ELIME</name>
<dbReference type="STRING" id="238.BBD35_10245"/>
<protein>
    <recommendedName>
        <fullName evidence="5">HTH luxR-type domain-containing protein</fullName>
    </recommendedName>
</protein>
<dbReference type="Proteomes" id="UP000188947">
    <property type="component" value="Unassembled WGS sequence"/>
</dbReference>
<keyword evidence="1" id="KW-0175">Coiled coil</keyword>
<evidence type="ECO:0000256" key="1">
    <source>
        <dbReference type="SAM" id="Coils"/>
    </source>
</evidence>
<comment type="caution">
    <text evidence="3">The sequence shown here is derived from an EMBL/GenBank/DDBJ whole genome shotgun (WGS) entry which is preliminary data.</text>
</comment>
<dbReference type="GO" id="GO:0003677">
    <property type="term" value="F:DNA binding"/>
    <property type="evidence" value="ECO:0007669"/>
    <property type="project" value="InterPro"/>
</dbReference>
<dbReference type="InterPro" id="IPR016032">
    <property type="entry name" value="Sig_transdc_resp-reg_C-effctor"/>
</dbReference>
<organism evidence="3 4">
    <name type="scientific">Elizabethkingia meningoseptica</name>
    <name type="common">Chryseobacterium meningosepticum</name>
    <dbReference type="NCBI Taxonomy" id="238"/>
    <lineage>
        <taxon>Bacteria</taxon>
        <taxon>Pseudomonadati</taxon>
        <taxon>Bacteroidota</taxon>
        <taxon>Flavobacteriia</taxon>
        <taxon>Flavobacteriales</taxon>
        <taxon>Weeksellaceae</taxon>
        <taxon>Elizabethkingia</taxon>
    </lineage>
</organism>
<evidence type="ECO:0000313" key="3">
    <source>
        <dbReference type="EMBL" id="OOH97520.1"/>
    </source>
</evidence>
<feature type="transmembrane region" description="Helical" evidence="2">
    <location>
        <begin position="335"/>
        <end position="355"/>
    </location>
</feature>
<dbReference type="InterPro" id="IPR011990">
    <property type="entry name" value="TPR-like_helical_dom_sf"/>
</dbReference>
<sequence length="489" mass="57608">MKYSFILFLCVLTSVKAHSKIESEIDRLLKHSWQEYADMKLISSLETAQKALILSRKNQYDKGIGNANVYIANVLFTIGIYKEGLVYLQKAEQTDFYKSQLSMQVEVRRLRGRAYTSLKMYKQSVQQYREQLKISEMITNKETKNLSVLFTYENLAHTFEKMNQRDSAWFYIVLQEKFLKENFKEEDAFYYYATAYAQEGRQYIHQKEYQAARVSLEKSLYLLKKYKAPLMYNTLDAYGDLEAALGNNKQALQYYKEAIYNSVKLGAKEATCNQYKVLADFYMNRESNIEESNQYLRKHQKLKDELDAENKELIELALNHILELKENEHQNRYTGYVYVMMVGTVLFSGISVISYKHIRKQKLLLKEKEELFSEMEAITEELEKKIEGDKFNNLIALAKKNSPEFIILFKELYPGFITALKNRNPKIRSSELAFCAMAYLNFSTKDIAVYTSVTVHAVEMRKSRLRKKYNVPSDIDFNIWMRKLEYLDI</sequence>
<dbReference type="SUPFAM" id="SSF46894">
    <property type="entry name" value="C-terminal effector domain of the bipartite response regulators"/>
    <property type="match status" value="1"/>
</dbReference>
<dbReference type="EMBL" id="MPOG01000004">
    <property type="protein sequence ID" value="OOH97520.1"/>
    <property type="molecule type" value="Genomic_DNA"/>
</dbReference>
<dbReference type="InterPro" id="IPR019734">
    <property type="entry name" value="TPR_rpt"/>
</dbReference>
<accession>A0A1V3U4Q8</accession>
<gene>
    <name evidence="3" type="ORF">BMF97_04060</name>
</gene>
<keyword evidence="2" id="KW-1133">Transmembrane helix</keyword>
<dbReference type="AlphaFoldDB" id="A0A1V3U4Q8"/>
<evidence type="ECO:0000256" key="2">
    <source>
        <dbReference type="SAM" id="Phobius"/>
    </source>
</evidence>
<dbReference type="eggNOG" id="COG2771">
    <property type="taxonomic scope" value="Bacteria"/>
</dbReference>
<dbReference type="GO" id="GO:0006355">
    <property type="term" value="P:regulation of DNA-templated transcription"/>
    <property type="evidence" value="ECO:0007669"/>
    <property type="project" value="InterPro"/>
</dbReference>